<dbReference type="GO" id="GO:0005886">
    <property type="term" value="C:plasma membrane"/>
    <property type="evidence" value="ECO:0007669"/>
    <property type="project" value="TreeGrafter"/>
</dbReference>
<dbReference type="PROSITE" id="PS51201">
    <property type="entry name" value="RCK_N"/>
    <property type="match status" value="1"/>
</dbReference>
<dbReference type="Pfam" id="PF02080">
    <property type="entry name" value="TrkA_C"/>
    <property type="match status" value="1"/>
</dbReference>
<dbReference type="PANTHER" id="PTHR46157">
    <property type="entry name" value="K(+) EFFLUX ANTIPORTER 3, CHLOROPLASTIC"/>
    <property type="match status" value="1"/>
</dbReference>
<reference evidence="14" key="1">
    <citation type="submission" date="2015-11" db="EMBL/GenBank/DDBJ databases">
        <authorList>
            <person name="Seth-Smith H.M.B."/>
        </authorList>
    </citation>
    <scope>NUCLEOTIDE SEQUENCE [LARGE SCALE GENOMIC DNA]</scope>
    <source>
        <strain evidence="14">2013Ark11</strain>
    </source>
</reference>
<proteinExistence type="predicted"/>
<dbReference type="STRING" id="1561003.Ark11_0644"/>
<dbReference type="PANTHER" id="PTHR46157:SF4">
    <property type="entry name" value="K(+) EFFLUX ANTIPORTER 3, CHLOROPLASTIC"/>
    <property type="match status" value="1"/>
</dbReference>
<comment type="subcellular location">
    <subcellularLocation>
        <location evidence="1">Membrane</location>
        <topology evidence="1">Multi-pass membrane protein</topology>
    </subcellularLocation>
</comment>
<feature type="transmembrane region" description="Helical" evidence="10">
    <location>
        <begin position="269"/>
        <end position="287"/>
    </location>
</feature>
<keyword evidence="8" id="KW-0406">Ion transport</keyword>
<feature type="domain" description="RCK C-terminal" evidence="12">
    <location>
        <begin position="566"/>
        <end position="649"/>
    </location>
</feature>
<feature type="transmembrane region" description="Helical" evidence="10">
    <location>
        <begin position="293"/>
        <end position="316"/>
    </location>
</feature>
<evidence type="ECO:0000259" key="11">
    <source>
        <dbReference type="PROSITE" id="PS51201"/>
    </source>
</evidence>
<dbReference type="Gene3D" id="3.30.70.1450">
    <property type="entry name" value="Regulator of K+ conductance, C-terminal domain"/>
    <property type="match status" value="1"/>
</dbReference>
<keyword evidence="14" id="KW-1185">Reference proteome</keyword>
<dbReference type="InterPro" id="IPR006153">
    <property type="entry name" value="Cation/H_exchanger_TM"/>
</dbReference>
<dbReference type="GO" id="GO:1902600">
    <property type="term" value="P:proton transmembrane transport"/>
    <property type="evidence" value="ECO:0007669"/>
    <property type="project" value="InterPro"/>
</dbReference>
<dbReference type="OrthoDB" id="9781411at2"/>
<dbReference type="Pfam" id="PF02254">
    <property type="entry name" value="TrkA_N"/>
    <property type="match status" value="1"/>
</dbReference>
<keyword evidence="7 10" id="KW-1133">Transmembrane helix</keyword>
<dbReference type="Proteomes" id="UP000198651">
    <property type="component" value="Chromosome I"/>
</dbReference>
<feature type="transmembrane region" description="Helical" evidence="10">
    <location>
        <begin position="29"/>
        <end position="50"/>
    </location>
</feature>
<feature type="transmembrane region" description="Helical" evidence="10">
    <location>
        <begin position="146"/>
        <end position="169"/>
    </location>
</feature>
<keyword evidence="5 10" id="KW-0812">Transmembrane</keyword>
<feature type="transmembrane region" description="Helical" evidence="10">
    <location>
        <begin position="6"/>
        <end position="22"/>
    </location>
</feature>
<sequence>MVGLGFFVSIVGGLVVSVTLARRFNLPAMIGYLIVGILLSGILKISLADANVLKELAEFGIALLLFTMGLEFSLEKLRAIQRLVFQVGLTQVLLVAVLTFCLCFVILHLSWQSSLLMSFMFSMSSTAIVGKMLVERGVVHSAHGYEVLGIALFQDIAIVPMLIILSALGESGSSLAVTIALAMAKSVFVLAVVLRWGRPVMHKWFDIVSRGQSHELFLLNIFFVSMGLSYLMIFMNLPMELGAFLAGMLLSDTEYQCQVEEDISPFRDILLGIFFVTLGMNLDLSILLHNFPIVLAIVITLMVLKGIVTALVSYIFSRDLLTASKTGVWLCSAGEFSFVMLAIGQSTSLVDPDLEKILIVSMVLSMILVTILIQYSHRFMDANFRVAINIRENYLAGIIEKSQSQNKHVIVIGFGQHGQFICRVFEEESVPYTVIDINEDVVRSANTYSGLVIHGEPSIDLLQAVGLDRASALVIAFPGCAEARRIIEDVRKHNEEIPIVSRVSLMIDISRILEAGASEVVPEVLETSLLLLTHAMTFSGLPMFRVRKMVNRVRAKNYALIYSFFGGYSGDGEEPLSWWQCSLPEGSPSIGLSLDELGFFKGGISVRSIQRGTDRIMSPEKDFRLQANDVMIVLGPEKNRADYIDKGFLIDV</sequence>
<evidence type="ECO:0000256" key="10">
    <source>
        <dbReference type="SAM" id="Phobius"/>
    </source>
</evidence>
<keyword evidence="6" id="KW-0630">Potassium</keyword>
<dbReference type="Gene3D" id="1.20.1530.20">
    <property type="match status" value="1"/>
</dbReference>
<evidence type="ECO:0000256" key="7">
    <source>
        <dbReference type="ARBA" id="ARBA00022989"/>
    </source>
</evidence>
<evidence type="ECO:0000259" key="12">
    <source>
        <dbReference type="PROSITE" id="PS51202"/>
    </source>
</evidence>
<evidence type="ECO:0000256" key="2">
    <source>
        <dbReference type="ARBA" id="ARBA00022448"/>
    </source>
</evidence>
<dbReference type="EMBL" id="LN906597">
    <property type="protein sequence ID" value="CUT17480.1"/>
    <property type="molecule type" value="Genomic_DNA"/>
</dbReference>
<evidence type="ECO:0000313" key="14">
    <source>
        <dbReference type="Proteomes" id="UP000198651"/>
    </source>
</evidence>
<feature type="transmembrane region" description="Helical" evidence="10">
    <location>
        <begin position="115"/>
        <end position="134"/>
    </location>
</feature>
<evidence type="ECO:0000256" key="5">
    <source>
        <dbReference type="ARBA" id="ARBA00022692"/>
    </source>
</evidence>
<keyword evidence="4" id="KW-0633">Potassium transport</keyword>
<evidence type="ECO:0000256" key="4">
    <source>
        <dbReference type="ARBA" id="ARBA00022538"/>
    </source>
</evidence>
<feature type="transmembrane region" description="Helical" evidence="10">
    <location>
        <begin position="56"/>
        <end position="74"/>
    </location>
</feature>
<dbReference type="GO" id="GO:0006813">
    <property type="term" value="P:potassium ion transport"/>
    <property type="evidence" value="ECO:0007669"/>
    <property type="project" value="UniProtKB-KW"/>
</dbReference>
<evidence type="ECO:0000256" key="8">
    <source>
        <dbReference type="ARBA" id="ARBA00023065"/>
    </source>
</evidence>
<feature type="transmembrane region" description="Helical" evidence="10">
    <location>
        <begin position="216"/>
        <end position="235"/>
    </location>
</feature>
<dbReference type="SUPFAM" id="SSF116726">
    <property type="entry name" value="TrkA C-terminal domain-like"/>
    <property type="match status" value="1"/>
</dbReference>
<organism evidence="13 14">
    <name type="scientific">Candidatus Ichthyocystis hellenicum</name>
    <dbReference type="NCBI Taxonomy" id="1561003"/>
    <lineage>
        <taxon>Bacteria</taxon>
        <taxon>Pseudomonadati</taxon>
        <taxon>Pseudomonadota</taxon>
        <taxon>Betaproteobacteria</taxon>
        <taxon>Burkholderiales</taxon>
        <taxon>Candidatus Ichthyocystis</taxon>
    </lineage>
</organism>
<dbReference type="SUPFAM" id="SSF51735">
    <property type="entry name" value="NAD(P)-binding Rossmann-fold domains"/>
    <property type="match status" value="1"/>
</dbReference>
<feature type="transmembrane region" description="Helical" evidence="10">
    <location>
        <begin position="328"/>
        <end position="345"/>
    </location>
</feature>
<accession>A0A0S4M5S2</accession>
<dbReference type="InterPro" id="IPR006037">
    <property type="entry name" value="RCK_C"/>
</dbReference>
<dbReference type="InterPro" id="IPR003148">
    <property type="entry name" value="RCK_N"/>
</dbReference>
<evidence type="ECO:0000313" key="13">
    <source>
        <dbReference type="EMBL" id="CUT17480.1"/>
    </source>
</evidence>
<keyword evidence="3" id="KW-0050">Antiport</keyword>
<evidence type="ECO:0000256" key="3">
    <source>
        <dbReference type="ARBA" id="ARBA00022449"/>
    </source>
</evidence>
<feature type="domain" description="RCK N-terminal" evidence="11">
    <location>
        <begin position="406"/>
        <end position="522"/>
    </location>
</feature>
<dbReference type="PROSITE" id="PS51202">
    <property type="entry name" value="RCK_C"/>
    <property type="match status" value="1"/>
</dbReference>
<protein>
    <submittedName>
        <fullName evidence="13">Putative potassium transporter</fullName>
    </submittedName>
</protein>
<gene>
    <name evidence="13" type="ORF">Ark11_0644</name>
</gene>
<feature type="transmembrane region" description="Helical" evidence="10">
    <location>
        <begin position="175"/>
        <end position="196"/>
    </location>
</feature>
<dbReference type="Pfam" id="PF00999">
    <property type="entry name" value="Na_H_Exchanger"/>
    <property type="match status" value="1"/>
</dbReference>
<keyword evidence="9 10" id="KW-0472">Membrane</keyword>
<dbReference type="InterPro" id="IPR038770">
    <property type="entry name" value="Na+/solute_symporter_sf"/>
</dbReference>
<evidence type="ECO:0000256" key="6">
    <source>
        <dbReference type="ARBA" id="ARBA00022958"/>
    </source>
</evidence>
<evidence type="ECO:0000256" key="9">
    <source>
        <dbReference type="ARBA" id="ARBA00023136"/>
    </source>
</evidence>
<dbReference type="GO" id="GO:0008324">
    <property type="term" value="F:monoatomic cation transmembrane transporter activity"/>
    <property type="evidence" value="ECO:0007669"/>
    <property type="project" value="InterPro"/>
</dbReference>
<name>A0A0S4M5S2_9BURK</name>
<keyword evidence="2" id="KW-0813">Transport</keyword>
<evidence type="ECO:0000256" key="1">
    <source>
        <dbReference type="ARBA" id="ARBA00004141"/>
    </source>
</evidence>
<dbReference type="RefSeq" id="WP_092342905.1">
    <property type="nucleotide sequence ID" value="NZ_FLSL01000085.1"/>
</dbReference>
<feature type="transmembrane region" description="Helical" evidence="10">
    <location>
        <begin position="357"/>
        <end position="375"/>
    </location>
</feature>
<feature type="transmembrane region" description="Helical" evidence="10">
    <location>
        <begin position="83"/>
        <end position="109"/>
    </location>
</feature>
<dbReference type="GO" id="GO:0015297">
    <property type="term" value="F:antiporter activity"/>
    <property type="evidence" value="ECO:0007669"/>
    <property type="project" value="UniProtKB-KW"/>
</dbReference>
<dbReference type="AlphaFoldDB" id="A0A0S4M5S2"/>
<dbReference type="Gene3D" id="3.40.50.720">
    <property type="entry name" value="NAD(P)-binding Rossmann-like Domain"/>
    <property type="match status" value="1"/>
</dbReference>
<dbReference type="InterPro" id="IPR036721">
    <property type="entry name" value="RCK_C_sf"/>
</dbReference>
<dbReference type="InterPro" id="IPR036291">
    <property type="entry name" value="NAD(P)-bd_dom_sf"/>
</dbReference>